<evidence type="ECO:0000256" key="3">
    <source>
        <dbReference type="ARBA" id="ARBA00005891"/>
    </source>
</evidence>
<dbReference type="InterPro" id="IPR013780">
    <property type="entry name" value="Glyco_hydro_b"/>
</dbReference>
<dbReference type="SUPFAM" id="SSF51445">
    <property type="entry name" value="(Trans)glycosidases"/>
    <property type="match status" value="1"/>
</dbReference>
<dbReference type="GO" id="GO:0005739">
    <property type="term" value="C:mitochondrion"/>
    <property type="evidence" value="ECO:0007669"/>
    <property type="project" value="UniProtKB-SubCell"/>
</dbReference>
<feature type="domain" description="Glycoside hydrolase family 31 TIM barrel" evidence="17">
    <location>
        <begin position="300"/>
        <end position="649"/>
    </location>
</feature>
<evidence type="ECO:0000313" key="20">
    <source>
        <dbReference type="EMBL" id="QCD77400.1"/>
    </source>
</evidence>
<evidence type="ECO:0000313" key="21">
    <source>
        <dbReference type="Proteomes" id="UP000501690"/>
    </source>
</evidence>
<dbReference type="InterPro" id="IPR011013">
    <property type="entry name" value="Gal_mutarotase_sf_dom"/>
</dbReference>
<dbReference type="GO" id="GO:0005975">
    <property type="term" value="P:carbohydrate metabolic process"/>
    <property type="evidence" value="ECO:0007669"/>
    <property type="project" value="InterPro"/>
</dbReference>
<keyword evidence="7" id="KW-0489">Methyltransferase</keyword>
<dbReference type="SUPFAM" id="SSF53335">
    <property type="entry name" value="S-adenosyl-L-methionine-dependent methyltransferases"/>
    <property type="match status" value="1"/>
</dbReference>
<dbReference type="CDD" id="cd06602">
    <property type="entry name" value="GH31_MGAM_SI_GAA"/>
    <property type="match status" value="1"/>
</dbReference>
<dbReference type="InterPro" id="IPR030459">
    <property type="entry name" value="Glyco_hydro_31_CS"/>
</dbReference>
<dbReference type="Pfam" id="PF02636">
    <property type="entry name" value="Methyltransf_28"/>
    <property type="match status" value="1"/>
</dbReference>
<dbReference type="InterPro" id="IPR038375">
    <property type="entry name" value="NDUFAF7_sf"/>
</dbReference>
<dbReference type="PROSITE" id="PS00707">
    <property type="entry name" value="GLYCOSYL_HYDROL_F31_2"/>
    <property type="match status" value="1"/>
</dbReference>
<dbReference type="FunFam" id="3.20.20.80:FF:000016">
    <property type="entry name" value="Maltase-glucoamylase, intestinal"/>
    <property type="match status" value="1"/>
</dbReference>
<comment type="catalytic activity">
    <reaction evidence="15">
        <text>L-arginyl-[protein] + 2 S-adenosyl-L-methionine = N(omega),N(omega)'-dimethyl-L-arginyl-[protein] + 2 S-adenosyl-L-homocysteine + 2 H(+)</text>
        <dbReference type="Rhea" id="RHEA:48108"/>
        <dbReference type="Rhea" id="RHEA-COMP:10532"/>
        <dbReference type="Rhea" id="RHEA-COMP:11992"/>
        <dbReference type="ChEBI" id="CHEBI:15378"/>
        <dbReference type="ChEBI" id="CHEBI:29965"/>
        <dbReference type="ChEBI" id="CHEBI:57856"/>
        <dbReference type="ChEBI" id="CHEBI:59789"/>
        <dbReference type="ChEBI" id="CHEBI:88221"/>
        <dbReference type="EC" id="2.1.1.320"/>
    </reaction>
</comment>
<keyword evidence="9 16" id="KW-0732">Signal</keyword>
<dbReference type="InterPro" id="IPR003788">
    <property type="entry name" value="NDUFAF7"/>
</dbReference>
<dbReference type="Gene3D" id="2.60.40.1180">
    <property type="entry name" value="Golgi alpha-mannosidase II"/>
    <property type="match status" value="2"/>
</dbReference>
<dbReference type="Proteomes" id="UP000501690">
    <property type="component" value="Linkage Group LG1"/>
</dbReference>
<dbReference type="SUPFAM" id="SSF51011">
    <property type="entry name" value="Glycosyl hydrolase domain"/>
    <property type="match status" value="1"/>
</dbReference>
<keyword evidence="12" id="KW-0325">Glycoprotein</keyword>
<dbReference type="Gene3D" id="3.20.20.80">
    <property type="entry name" value="Glycosidases"/>
    <property type="match status" value="1"/>
</dbReference>
<dbReference type="GO" id="GO:0030246">
    <property type="term" value="F:carbohydrate binding"/>
    <property type="evidence" value="ECO:0007669"/>
    <property type="project" value="InterPro"/>
</dbReference>
<gene>
    <name evidence="20" type="ORF">DEO72_LG1g1024</name>
</gene>
<evidence type="ECO:0000259" key="19">
    <source>
        <dbReference type="Pfam" id="PF21365"/>
    </source>
</evidence>
<name>A0A4D6KLA7_VIGUN</name>
<evidence type="ECO:0000256" key="6">
    <source>
        <dbReference type="ARBA" id="ARBA00012741"/>
    </source>
</evidence>
<dbReference type="InterPro" id="IPR048395">
    <property type="entry name" value="Glyco_hydro_31_C"/>
</dbReference>
<feature type="signal peptide" evidence="16">
    <location>
        <begin position="1"/>
        <end position="25"/>
    </location>
</feature>
<dbReference type="GO" id="GO:0032259">
    <property type="term" value="P:methylation"/>
    <property type="evidence" value="ECO:0007669"/>
    <property type="project" value="UniProtKB-KW"/>
</dbReference>
<accession>A0A4D6KLA7</accession>
<dbReference type="EMBL" id="CP039345">
    <property type="protein sequence ID" value="QCD77400.1"/>
    <property type="molecule type" value="Genomic_DNA"/>
</dbReference>
<dbReference type="SUPFAM" id="SSF74650">
    <property type="entry name" value="Galactose mutarotase-like"/>
    <property type="match status" value="1"/>
</dbReference>
<dbReference type="GO" id="GO:0035243">
    <property type="term" value="F:protein-arginine omega-N symmetric methyltransferase activity"/>
    <property type="evidence" value="ECO:0007669"/>
    <property type="project" value="UniProtKB-EC"/>
</dbReference>
<reference evidence="20 21" key="1">
    <citation type="submission" date="2019-04" db="EMBL/GenBank/DDBJ databases">
        <title>An improved genome assembly and genetic linkage map for asparagus bean, Vigna unguiculata ssp. sesquipedialis.</title>
        <authorList>
            <person name="Xia Q."/>
            <person name="Zhang R."/>
            <person name="Dong Y."/>
        </authorList>
    </citation>
    <scope>NUCLEOTIDE SEQUENCE [LARGE SCALE GENOMIC DNA]</scope>
    <source>
        <tissue evidence="20">Leaf</tissue>
    </source>
</reference>
<comment type="subcellular location">
    <subcellularLocation>
        <location evidence="2">Mitochondrion</location>
    </subcellularLocation>
</comment>
<dbReference type="InterPro" id="IPR030458">
    <property type="entry name" value="Glyco_hydro_31_AS"/>
</dbReference>
<feature type="domain" description="Glycosyl hydrolase family 31 C-terminal" evidence="19">
    <location>
        <begin position="657"/>
        <end position="746"/>
    </location>
</feature>
<comment type="similarity">
    <text evidence="4">Belongs to the glycosyl hydrolase 31 family.</text>
</comment>
<evidence type="ECO:0000256" key="12">
    <source>
        <dbReference type="ARBA" id="ARBA00023180"/>
    </source>
</evidence>
<dbReference type="FunFam" id="3.40.50.12710:FF:000003">
    <property type="entry name" value="Protein arginine methyltransferase NDUFAF7"/>
    <property type="match status" value="1"/>
</dbReference>
<organism evidence="20 21">
    <name type="scientific">Vigna unguiculata</name>
    <name type="common">Cowpea</name>
    <dbReference type="NCBI Taxonomy" id="3917"/>
    <lineage>
        <taxon>Eukaryota</taxon>
        <taxon>Viridiplantae</taxon>
        <taxon>Streptophyta</taxon>
        <taxon>Embryophyta</taxon>
        <taxon>Tracheophyta</taxon>
        <taxon>Spermatophyta</taxon>
        <taxon>Magnoliopsida</taxon>
        <taxon>eudicotyledons</taxon>
        <taxon>Gunneridae</taxon>
        <taxon>Pentapetalae</taxon>
        <taxon>rosids</taxon>
        <taxon>fabids</taxon>
        <taxon>Fabales</taxon>
        <taxon>Fabaceae</taxon>
        <taxon>Papilionoideae</taxon>
        <taxon>50 kb inversion clade</taxon>
        <taxon>NPAAA clade</taxon>
        <taxon>indigoferoid/millettioid clade</taxon>
        <taxon>Phaseoleae</taxon>
        <taxon>Vigna</taxon>
    </lineage>
</organism>
<evidence type="ECO:0000256" key="11">
    <source>
        <dbReference type="ARBA" id="ARBA00023128"/>
    </source>
</evidence>
<sequence>MAALTFLATLLFSLSIFFSLILCSASSPLGYGYTISSLHAFPKHNSFIAHLNLIKPSSLFGPDIPHLSLHASFENKDRFRLRITDSNNKRWEIPQHVIPRPSSSQYHPLPFLHSKQAFQHSLTLTHPDSDLVFTLHNTTPFGFTLSRKSSSDVLFNAAPDPSNPQTFLVFKDQYLQLSSSLPPQRASLYGLGEHTKSSFKLRPNQTLTLWNTDIASANPDVNLYGSHPFYLDVRSPSSDGRVKAGTSHGVLLLNSNGMDIVYGGDRITYKVIGGVFDLYFFAGSSPELVLEQYTELIGRPAPMPYWSFGFHQCRWGYKNVSDIQSVVANYAKAAIPLEVMWTDIDYMDAFKDFTLDPINFPLDKMRSFVDTLHQNGQKYVLILDPGINVNETYATYVRGLKADVYIKRNGTNYLGEVWPGPVYYPDFLNPQSQSFWGGEIKLFRELLPFDGLWLDMNELSNFITSPPIPSSNLDNPPYKINNGEVVRSINYRTVPATSLHYGNITEYNAHNLYGLLESKVTNEELVNITGKRPFILSRSTFVSSGKYTAHWTGDNAATWDDLAYSIPSILNSGIFGIPMVGADICGFGGNTTEELCRRWIQLGAFYPFARDHSVINSIRQELYIWESVAASARKVLGLRYRLLPYFYTLMYEAHTKGTPIARPLFFSFPEDVTTYEINSQFLLGKGVLVSPVLRSGATTVDAYFPKGTWFDLFNVSNSVIAESGKYVTLDAPPDHINVHVGEGNVLALQGEALTTDAARKTAFELVVVISGGGNSYGEVYLDDGEELDVAGVKYEWTLVSFYGAVYNNSVVVTSKVTNGRFALDQRWIIDKVTLLGIPKHQKLNRMDLLGKELSIVSGTSSMTNAVMKSDFDSSSEFVSVQVSKLSLLIGKEFKLECVPLHSKLPTPPTLSAISPFWFGILFIPHSTTPYMATSPEDLAPLEFFLMLSSSISFKSGDISGRKAYMKYLDNIYRQSDISWFTPVELFKPWYAHAIAEAIMRTANFSVPLKIYEIGGGSGTCAKGIMDYIMLNAPAKVYNSMTYTSVEISPSLAEVQRETVGEVRSHIPKFRVECRDAADRSGWGKVEQQPCWVIMLEVLDNLPHDLIYAENQISSWMEVWVERQHDHETFSELYKPMQDSLITRCVEIMDLDKTNTTHSSAVSTTLKSIWSKVYPKPRRCWLPTGCLKLLEVLHEVLPKMSLIASDFNYLPDVKLPGERAPLVSTKKDGSSTDYDSYMEAKGDADIFFPTDFWLLERIDHYCSGWLKLHGDHTSKKGKKRRTITLETSSFMEEFGLPTKTRTKDGYNPLLDDFKNTKFYLSVPTHNIK</sequence>
<evidence type="ECO:0000259" key="18">
    <source>
        <dbReference type="Pfam" id="PF13802"/>
    </source>
</evidence>
<evidence type="ECO:0000256" key="7">
    <source>
        <dbReference type="ARBA" id="ARBA00022603"/>
    </source>
</evidence>
<evidence type="ECO:0000256" key="9">
    <source>
        <dbReference type="ARBA" id="ARBA00022729"/>
    </source>
</evidence>
<dbReference type="Gene3D" id="3.40.50.12710">
    <property type="match status" value="1"/>
</dbReference>
<feature type="chain" id="PRO_5020027016" description="Maltase" evidence="16">
    <location>
        <begin position="26"/>
        <end position="1327"/>
    </location>
</feature>
<evidence type="ECO:0000256" key="15">
    <source>
        <dbReference type="ARBA" id="ARBA00048612"/>
    </source>
</evidence>
<evidence type="ECO:0000256" key="8">
    <source>
        <dbReference type="ARBA" id="ARBA00022679"/>
    </source>
</evidence>
<evidence type="ECO:0000259" key="17">
    <source>
        <dbReference type="Pfam" id="PF01055"/>
    </source>
</evidence>
<keyword evidence="10" id="KW-0378">Hydrolase</keyword>
<evidence type="ECO:0000256" key="13">
    <source>
        <dbReference type="ARBA" id="ARBA00023295"/>
    </source>
</evidence>
<dbReference type="PROSITE" id="PS00129">
    <property type="entry name" value="GLYCOSYL_HYDROL_F31_1"/>
    <property type="match status" value="1"/>
</dbReference>
<dbReference type="FunFam" id="2.60.40.1180:FF:000044">
    <property type="entry name" value="Alpha-glucosidase 1"/>
    <property type="match status" value="1"/>
</dbReference>
<feature type="domain" description="Glycoside hydrolase family 31 N-terminal" evidence="18">
    <location>
        <begin position="71"/>
        <end position="254"/>
    </location>
</feature>
<dbReference type="PANTHER" id="PTHR22762:SF133">
    <property type="entry name" value="P-TYPE DOMAIN-CONTAINING PROTEIN"/>
    <property type="match status" value="1"/>
</dbReference>
<dbReference type="Pfam" id="PF21365">
    <property type="entry name" value="Glyco_hydro_31_3rd"/>
    <property type="match status" value="1"/>
</dbReference>
<dbReference type="InterPro" id="IPR025887">
    <property type="entry name" value="Glyco_hydro_31_N_dom"/>
</dbReference>
<protein>
    <recommendedName>
        <fullName evidence="14">Maltase</fullName>
        <ecNumber evidence="5">2.1.1.320</ecNumber>
        <ecNumber evidence="6">3.2.1.20</ecNumber>
    </recommendedName>
</protein>
<evidence type="ECO:0000256" key="2">
    <source>
        <dbReference type="ARBA" id="ARBA00004173"/>
    </source>
</evidence>
<dbReference type="InterPro" id="IPR000322">
    <property type="entry name" value="Glyco_hydro_31_TIM"/>
</dbReference>
<evidence type="ECO:0000256" key="5">
    <source>
        <dbReference type="ARBA" id="ARBA00011935"/>
    </source>
</evidence>
<keyword evidence="11" id="KW-0496">Mitochondrion</keyword>
<keyword evidence="13" id="KW-0326">Glycosidase</keyword>
<dbReference type="EC" id="2.1.1.320" evidence="5"/>
<evidence type="ECO:0000256" key="4">
    <source>
        <dbReference type="ARBA" id="ARBA00007806"/>
    </source>
</evidence>
<comment type="similarity">
    <text evidence="3">Belongs to the NDUFAF7 family.</text>
</comment>
<keyword evidence="8" id="KW-0808">Transferase</keyword>
<dbReference type="Gene3D" id="2.60.40.1760">
    <property type="entry name" value="glycosyl hydrolase (family 31)"/>
    <property type="match status" value="1"/>
</dbReference>
<dbReference type="EC" id="3.2.1.20" evidence="6"/>
<evidence type="ECO:0000256" key="14">
    <source>
        <dbReference type="ARBA" id="ARBA00041343"/>
    </source>
</evidence>
<dbReference type="Pfam" id="PF13802">
    <property type="entry name" value="Gal_mutarotas_2"/>
    <property type="match status" value="1"/>
</dbReference>
<dbReference type="PANTHER" id="PTHR22762">
    <property type="entry name" value="ALPHA-GLUCOSIDASE"/>
    <property type="match status" value="1"/>
</dbReference>
<evidence type="ECO:0000256" key="10">
    <source>
        <dbReference type="ARBA" id="ARBA00022801"/>
    </source>
</evidence>
<keyword evidence="21" id="KW-1185">Reference proteome</keyword>
<proteinExistence type="inferred from homology"/>
<evidence type="ECO:0000256" key="16">
    <source>
        <dbReference type="SAM" id="SignalP"/>
    </source>
</evidence>
<dbReference type="InterPro" id="IPR029063">
    <property type="entry name" value="SAM-dependent_MTases_sf"/>
</dbReference>
<dbReference type="InterPro" id="IPR017853">
    <property type="entry name" value="GH"/>
</dbReference>
<dbReference type="GO" id="GO:0090599">
    <property type="term" value="F:alpha-glucosidase activity"/>
    <property type="evidence" value="ECO:0007669"/>
    <property type="project" value="UniProtKB-ARBA"/>
</dbReference>
<dbReference type="Pfam" id="PF01055">
    <property type="entry name" value="Glyco_hydro_31_2nd"/>
    <property type="match status" value="1"/>
</dbReference>
<comment type="catalytic activity">
    <reaction evidence="1">
        <text>Hydrolysis of terminal, non-reducing (1-&gt;4)-linked alpha-D-glucose residues with release of alpha-D-glucose.</text>
        <dbReference type="EC" id="3.2.1.20"/>
    </reaction>
</comment>
<dbReference type="CDD" id="cd14752">
    <property type="entry name" value="GH31_N"/>
    <property type="match status" value="1"/>
</dbReference>
<evidence type="ECO:0000256" key="1">
    <source>
        <dbReference type="ARBA" id="ARBA00001657"/>
    </source>
</evidence>